<sequence length="559" mass="58197">MAARGLRPKAVRVVCGPSSNAVPDPATLLAALSAALGSSASMVQFLELQASPRALDNSLRAVLKEQWQGVRRMCLGLAPSTPFRAPAPSRPPGSTLLGVSQRAGLGEQDAPAGSESSPTQPASSISAADVSVGGNAVGDAMQLLLRSVGTLLTDLELVLDPHSQPELLDPNLGPTMLAACPTLQRLRLQLGPLVDSGLVVRPPPSLYRPLPAAASAAAALLRSIAGLTHLHSLELAGSCWPPLWAELDAPATGLGLASSLLPITALSHLTRLVLGLSADAQDSRRWHVRYGGCCRQLFGPQPGPQPGAQPQHGPEHSASELGPVEGSMFERLLDLDLGMDLALTLPCIPYGATALTRLCVGELTAEWASEAQWDILPEPPPPLPADMYDMYGGGMAPPGAAMPRVRLPPNLRVLKVRFMPDAAILAALAALPSFRELDVWALGHPQGELCLDLACVGRPGPPQLAPPQGRAAAPAAAATAVVGAGGIAVAAAAATGREPAGLSAAARRLGDTVAAAAGLLLRVLRPDDWKRHPLTLRPSTFSFTRWRYDRLQWEGPHGD</sequence>
<feature type="region of interest" description="Disordered" evidence="1">
    <location>
        <begin position="299"/>
        <end position="321"/>
    </location>
</feature>
<feature type="compositionally biased region" description="Polar residues" evidence="1">
    <location>
        <begin position="114"/>
        <end position="126"/>
    </location>
</feature>
<dbReference type="GeneID" id="5723919"/>
<keyword evidence="3" id="KW-1185">Reference proteome</keyword>
<dbReference type="RefSeq" id="XP_042920449.1">
    <property type="nucleotide sequence ID" value="XM_043067052.1"/>
</dbReference>
<dbReference type="Gramene" id="PNW77881">
    <property type="protein sequence ID" value="PNW77881"/>
    <property type="gene ID" value="CHLRE_10g455551v5"/>
</dbReference>
<dbReference type="ExpressionAtlas" id="A0A2K3DBI3">
    <property type="expression patterns" value="baseline and differential"/>
</dbReference>
<name>A0A2K3DBI3_CHLRE</name>
<dbReference type="PaxDb" id="3055-EDP07856"/>
<dbReference type="AlphaFoldDB" id="A0A2K3DBI3"/>
<feature type="region of interest" description="Disordered" evidence="1">
    <location>
        <begin position="104"/>
        <end position="127"/>
    </location>
</feature>
<evidence type="ECO:0000313" key="2">
    <source>
        <dbReference type="EMBL" id="PNW77881.1"/>
    </source>
</evidence>
<protein>
    <submittedName>
        <fullName evidence="2">Uncharacterized protein</fullName>
    </submittedName>
</protein>
<gene>
    <name evidence="2" type="ORF">CHLRE_10g455551v5</name>
</gene>
<dbReference type="InParanoid" id="A0A2K3DBI3"/>
<dbReference type="OrthoDB" id="550639at2759"/>
<reference evidence="2 3" key="1">
    <citation type="journal article" date="2007" name="Science">
        <title>The Chlamydomonas genome reveals the evolution of key animal and plant functions.</title>
        <authorList>
            <person name="Merchant S.S."/>
            <person name="Prochnik S.E."/>
            <person name="Vallon O."/>
            <person name="Harris E.H."/>
            <person name="Karpowicz S.J."/>
            <person name="Witman G.B."/>
            <person name="Terry A."/>
            <person name="Salamov A."/>
            <person name="Fritz-Laylin L.K."/>
            <person name="Marechal-Drouard L."/>
            <person name="Marshall W.F."/>
            <person name="Qu L.H."/>
            <person name="Nelson D.R."/>
            <person name="Sanderfoot A.A."/>
            <person name="Spalding M.H."/>
            <person name="Kapitonov V.V."/>
            <person name="Ren Q."/>
            <person name="Ferris P."/>
            <person name="Lindquist E."/>
            <person name="Shapiro H."/>
            <person name="Lucas S.M."/>
            <person name="Grimwood J."/>
            <person name="Schmutz J."/>
            <person name="Cardol P."/>
            <person name="Cerutti H."/>
            <person name="Chanfreau G."/>
            <person name="Chen C.L."/>
            <person name="Cognat V."/>
            <person name="Croft M.T."/>
            <person name="Dent R."/>
            <person name="Dutcher S."/>
            <person name="Fernandez E."/>
            <person name="Fukuzawa H."/>
            <person name="Gonzalez-Ballester D."/>
            <person name="Gonzalez-Halphen D."/>
            <person name="Hallmann A."/>
            <person name="Hanikenne M."/>
            <person name="Hippler M."/>
            <person name="Inwood W."/>
            <person name="Jabbari K."/>
            <person name="Kalanon M."/>
            <person name="Kuras R."/>
            <person name="Lefebvre P.A."/>
            <person name="Lemaire S.D."/>
            <person name="Lobanov A.V."/>
            <person name="Lohr M."/>
            <person name="Manuell A."/>
            <person name="Meier I."/>
            <person name="Mets L."/>
            <person name="Mittag M."/>
            <person name="Mittelmeier T."/>
            <person name="Moroney J.V."/>
            <person name="Moseley J."/>
            <person name="Napoli C."/>
            <person name="Nedelcu A.M."/>
            <person name="Niyogi K."/>
            <person name="Novoselov S.V."/>
            <person name="Paulsen I.T."/>
            <person name="Pazour G."/>
            <person name="Purton S."/>
            <person name="Ral J.P."/>
            <person name="Riano-Pachon D.M."/>
            <person name="Riekhof W."/>
            <person name="Rymarquis L."/>
            <person name="Schroda M."/>
            <person name="Stern D."/>
            <person name="Umen J."/>
            <person name="Willows R."/>
            <person name="Wilson N."/>
            <person name="Zimmer S.L."/>
            <person name="Allmer J."/>
            <person name="Balk J."/>
            <person name="Bisova K."/>
            <person name="Chen C.J."/>
            <person name="Elias M."/>
            <person name="Gendler K."/>
            <person name="Hauser C."/>
            <person name="Lamb M.R."/>
            <person name="Ledford H."/>
            <person name="Long J.C."/>
            <person name="Minagawa J."/>
            <person name="Page M.D."/>
            <person name="Pan J."/>
            <person name="Pootakham W."/>
            <person name="Roje S."/>
            <person name="Rose A."/>
            <person name="Stahlberg E."/>
            <person name="Terauchi A.M."/>
            <person name="Yang P."/>
            <person name="Ball S."/>
            <person name="Bowler C."/>
            <person name="Dieckmann C.L."/>
            <person name="Gladyshev V.N."/>
            <person name="Green P."/>
            <person name="Jorgensen R."/>
            <person name="Mayfield S."/>
            <person name="Mueller-Roeber B."/>
            <person name="Rajamani S."/>
            <person name="Sayre R.T."/>
            <person name="Brokstein P."/>
            <person name="Dubchak I."/>
            <person name="Goodstein D."/>
            <person name="Hornick L."/>
            <person name="Huang Y.W."/>
            <person name="Jhaveri J."/>
            <person name="Luo Y."/>
            <person name="Martinez D."/>
            <person name="Ngau W.C."/>
            <person name="Otillar B."/>
            <person name="Poliakov A."/>
            <person name="Porter A."/>
            <person name="Szajkowski L."/>
            <person name="Werner G."/>
            <person name="Zhou K."/>
            <person name="Grigoriev I.V."/>
            <person name="Rokhsar D.S."/>
            <person name="Grossman A.R."/>
        </authorList>
    </citation>
    <scope>NUCLEOTIDE SEQUENCE [LARGE SCALE GENOMIC DNA]</scope>
    <source>
        <strain evidence="3">CC-503</strain>
    </source>
</reference>
<evidence type="ECO:0000256" key="1">
    <source>
        <dbReference type="SAM" id="MobiDB-lite"/>
    </source>
</evidence>
<dbReference type="EMBL" id="CM008971">
    <property type="protein sequence ID" value="PNW77881.1"/>
    <property type="molecule type" value="Genomic_DNA"/>
</dbReference>
<proteinExistence type="predicted"/>
<evidence type="ECO:0000313" key="3">
    <source>
        <dbReference type="Proteomes" id="UP000006906"/>
    </source>
</evidence>
<organism evidence="2 3">
    <name type="scientific">Chlamydomonas reinhardtii</name>
    <name type="common">Chlamydomonas smithii</name>
    <dbReference type="NCBI Taxonomy" id="3055"/>
    <lineage>
        <taxon>Eukaryota</taxon>
        <taxon>Viridiplantae</taxon>
        <taxon>Chlorophyta</taxon>
        <taxon>core chlorophytes</taxon>
        <taxon>Chlorophyceae</taxon>
        <taxon>CS clade</taxon>
        <taxon>Chlamydomonadales</taxon>
        <taxon>Chlamydomonadaceae</taxon>
        <taxon>Chlamydomonas</taxon>
    </lineage>
</organism>
<accession>A0A2K3DBI3</accession>
<dbReference type="Proteomes" id="UP000006906">
    <property type="component" value="Chromosome 10"/>
</dbReference>
<dbReference type="KEGG" id="cre:CHLRE_10g455551v5"/>